<dbReference type="InterPro" id="IPR048738">
    <property type="entry name" value="CEP104_Znf"/>
</dbReference>
<evidence type="ECO:0000313" key="5">
    <source>
        <dbReference type="Proteomes" id="UP000716291"/>
    </source>
</evidence>
<dbReference type="InterPro" id="IPR008979">
    <property type="entry name" value="Galactose-bd-like_sf"/>
</dbReference>
<dbReference type="Proteomes" id="UP000716291">
    <property type="component" value="Unassembled WGS sequence"/>
</dbReference>
<dbReference type="InterPro" id="IPR016024">
    <property type="entry name" value="ARM-type_fold"/>
</dbReference>
<feature type="domain" description="Centrosomal protein CEP104 N-terminal" evidence="2">
    <location>
        <begin position="39"/>
        <end position="156"/>
    </location>
</feature>
<dbReference type="SUPFAM" id="SSF49785">
    <property type="entry name" value="Galactose-binding domain-like"/>
    <property type="match status" value="1"/>
</dbReference>
<feature type="compositionally biased region" description="Basic residues" evidence="1">
    <location>
        <begin position="646"/>
        <end position="657"/>
    </location>
</feature>
<evidence type="ECO:0000259" key="2">
    <source>
        <dbReference type="Pfam" id="PF21038"/>
    </source>
</evidence>
<name>A0A9P6X1P8_RHIOR</name>
<reference evidence="4" key="1">
    <citation type="journal article" date="2020" name="Microb. Genom.">
        <title>Genetic diversity of clinical and environmental Mucorales isolates obtained from an investigation of mucormycosis cases among solid organ transplant recipients.</title>
        <authorList>
            <person name="Nguyen M.H."/>
            <person name="Kaul D."/>
            <person name="Muto C."/>
            <person name="Cheng S.J."/>
            <person name="Richter R.A."/>
            <person name="Bruno V.M."/>
            <person name="Liu G."/>
            <person name="Beyhan S."/>
            <person name="Sundermann A.J."/>
            <person name="Mounaud S."/>
            <person name="Pasculle A.W."/>
            <person name="Nierman W.C."/>
            <person name="Driscoll E."/>
            <person name="Cumbie R."/>
            <person name="Clancy C.J."/>
            <person name="Dupont C.L."/>
        </authorList>
    </citation>
    <scope>NUCLEOTIDE SEQUENCE</scope>
    <source>
        <strain evidence="4">GL11</strain>
    </source>
</reference>
<evidence type="ECO:0000313" key="4">
    <source>
        <dbReference type="EMBL" id="KAG1303406.1"/>
    </source>
</evidence>
<comment type="caution">
    <text evidence="4">The sequence shown here is derived from an EMBL/GenBank/DDBJ whole genome shotgun (WGS) entry which is preliminary data.</text>
</comment>
<evidence type="ECO:0000256" key="1">
    <source>
        <dbReference type="SAM" id="MobiDB-lite"/>
    </source>
</evidence>
<dbReference type="EMBL" id="JAANQT010001997">
    <property type="protein sequence ID" value="KAG1303406.1"/>
    <property type="molecule type" value="Genomic_DNA"/>
</dbReference>
<dbReference type="AlphaFoldDB" id="A0A9P6X1P8"/>
<dbReference type="GO" id="GO:0005929">
    <property type="term" value="C:cilium"/>
    <property type="evidence" value="ECO:0007669"/>
    <property type="project" value="TreeGrafter"/>
</dbReference>
<dbReference type="Pfam" id="PF21038">
    <property type="entry name" value="CEP104_N"/>
    <property type="match status" value="1"/>
</dbReference>
<dbReference type="Pfam" id="PF21039">
    <property type="entry name" value="CEP104_ZnF"/>
    <property type="match status" value="1"/>
</dbReference>
<organism evidence="4 5">
    <name type="scientific">Rhizopus oryzae</name>
    <name type="common">Mucormycosis agent</name>
    <name type="synonym">Rhizopus arrhizus var. delemar</name>
    <dbReference type="NCBI Taxonomy" id="64495"/>
    <lineage>
        <taxon>Eukaryota</taxon>
        <taxon>Fungi</taxon>
        <taxon>Fungi incertae sedis</taxon>
        <taxon>Mucoromycota</taxon>
        <taxon>Mucoromycotina</taxon>
        <taxon>Mucoromycetes</taxon>
        <taxon>Mucorales</taxon>
        <taxon>Mucorineae</taxon>
        <taxon>Rhizopodaceae</taxon>
        <taxon>Rhizopus</taxon>
    </lineage>
</organism>
<keyword evidence="5" id="KW-1185">Reference proteome</keyword>
<accession>A0A9P6X1P8</accession>
<feature type="region of interest" description="Disordered" evidence="1">
    <location>
        <begin position="621"/>
        <end position="661"/>
    </location>
</feature>
<dbReference type="SUPFAM" id="SSF48371">
    <property type="entry name" value="ARM repeat"/>
    <property type="match status" value="1"/>
</dbReference>
<evidence type="ECO:0000259" key="3">
    <source>
        <dbReference type="Pfam" id="PF21039"/>
    </source>
</evidence>
<dbReference type="InterPro" id="IPR011989">
    <property type="entry name" value="ARM-like"/>
</dbReference>
<feature type="domain" description="Centrosomal protein CEP104 Zn finger" evidence="3">
    <location>
        <begin position="669"/>
        <end position="743"/>
    </location>
</feature>
<evidence type="ECO:0008006" key="6">
    <source>
        <dbReference type="Google" id="ProtNLM"/>
    </source>
</evidence>
<dbReference type="Pfam" id="PF21040">
    <property type="entry name" value="CEP104-like_TOG"/>
    <property type="match status" value="1"/>
</dbReference>
<dbReference type="PANTHER" id="PTHR13371:SF0">
    <property type="entry name" value="CENTROSOMAL PROTEIN OF 104 KDA"/>
    <property type="match status" value="1"/>
</dbReference>
<dbReference type="PANTHER" id="PTHR13371">
    <property type="entry name" value="GLYCINE-, GLUTAMATE-, THIENYLCYCLOHEXYLPIPERIDINE-BINDING PROTEIN"/>
    <property type="match status" value="1"/>
</dbReference>
<protein>
    <recommendedName>
        <fullName evidence="6">TOG domain-containing protein</fullName>
    </recommendedName>
</protein>
<dbReference type="InterPro" id="IPR052607">
    <property type="entry name" value="CEP104-like"/>
</dbReference>
<proteinExistence type="predicted"/>
<dbReference type="InterPro" id="IPR048739">
    <property type="entry name" value="CEP104_N"/>
</dbReference>
<dbReference type="Gene3D" id="1.25.10.10">
    <property type="entry name" value="Leucine-rich Repeat Variant"/>
    <property type="match status" value="1"/>
</dbReference>
<sequence length="889" mass="102112">MKPIPFEISHCSSFEEGYEPDYLVDSSHQELDPNDTHRGWQTTKYPDYPQNLIVQLKNGPYLVTKIQILSHHYKIASQIEVYYGITKQQEKDSLYVEFTRLGFVTLDDNNRFQNRELKSIKIQADCEYISLVIKGCHENRLNVHRQVGFLAIGILGHELTNADNYIESDRLYISSPIQEEQNILSSFILQNWIKVIQNAEEEAAQDEDYKEAKIYKELGDRLLGLNKFLCNLEHEKQVAVASKDYEEAYKIKEDMVQVMTTAESLLRQCGIQITDEGDILPAEPEIHLTTESENKNDAHQMLDEAIANWTSFDSLSIKDQSPASPACVPIPATNEKHTTTVKPVEDPEDTPEPLTEADLETCELPLSVFGTEMIACIMSVKVKCRTRGLSKLAQVIIETDELVKQENAHLDLDFIHASLLMLQEAIIDSRESIFNQTVDIWHHLQELCSNGLFDDANVFKWIERFFSAVLSRTADSNPHIKSEATQIILELIGIYHEGKKDLIPLCIKERMVRNVKEAKSRVDLVKAITEQLLLPTYDKAKIFYRLKDVVVFLESYFKNHSHSDIRQSAWKVLLLIAQKLSIKSLASYLNNDTIKALEKELKKNQNNDTVKELRALAVKSNTTATSGTRKNQKKAGFTNGNNSKSTTKKMQAKKKKEEKKVPEEEEENHCIFCDEYNPEFNEDTLITHYYNHCPVLTNCPMCKTSNKMNSNQEVQETAAANTKGPVYLDTVENYVKKQYIEQGIEAACQALDNFLIFYENQYKNYTYQVDGLTVSKYQFIASTITRIESEIMEQQEASMVDEEENEEENNEVILDGPLIQNNHSITDDSWFYELCMAEYYEQYRSLLEQQTMINRQKEIVANNFAQNQNIINSRLFFPIAPSTALLLPK</sequence>
<gene>
    <name evidence="4" type="ORF">G6F64_010101</name>
</gene>